<comment type="caution">
    <text evidence="1">The sequence shown here is derived from an EMBL/GenBank/DDBJ whole genome shotgun (WGS) entry which is preliminary data.</text>
</comment>
<gene>
    <name evidence="1" type="ORF">KIW84_021297</name>
</gene>
<dbReference type="AlphaFoldDB" id="A0A9D4Y807"/>
<reference evidence="1 2" key="1">
    <citation type="journal article" date="2022" name="Nat. Genet.">
        <title>Improved pea reference genome and pan-genome highlight genomic features and evolutionary characteristics.</title>
        <authorList>
            <person name="Yang T."/>
            <person name="Liu R."/>
            <person name="Luo Y."/>
            <person name="Hu S."/>
            <person name="Wang D."/>
            <person name="Wang C."/>
            <person name="Pandey M.K."/>
            <person name="Ge S."/>
            <person name="Xu Q."/>
            <person name="Li N."/>
            <person name="Li G."/>
            <person name="Huang Y."/>
            <person name="Saxena R.K."/>
            <person name="Ji Y."/>
            <person name="Li M."/>
            <person name="Yan X."/>
            <person name="He Y."/>
            <person name="Liu Y."/>
            <person name="Wang X."/>
            <person name="Xiang C."/>
            <person name="Varshney R.K."/>
            <person name="Ding H."/>
            <person name="Gao S."/>
            <person name="Zong X."/>
        </authorList>
    </citation>
    <scope>NUCLEOTIDE SEQUENCE [LARGE SCALE GENOMIC DNA]</scope>
    <source>
        <strain evidence="1 2">cv. Zhongwan 6</strain>
    </source>
</reference>
<dbReference type="EMBL" id="JAMSHJ010000002">
    <property type="protein sequence ID" value="KAI5434399.1"/>
    <property type="molecule type" value="Genomic_DNA"/>
</dbReference>
<proteinExistence type="predicted"/>
<evidence type="ECO:0000313" key="1">
    <source>
        <dbReference type="EMBL" id="KAI5434399.1"/>
    </source>
</evidence>
<sequence>MDILKVKTLLVSVHLKLFKAGILKQDHEKCFICLRDPKGCFDVQKDIKMLISNGVLQVSGKKKNNEVFMIVPIFNKPMAFEILCPLKESTPLDDSARCLNIKILAPFPYKSDKVVPWGYEPTTIMNGVEKPLVNNKVVTNISDASGLTRRGRVFTPVILRSGKPVVEKPNNVKAPLVIPESRPIQDVEAGEFLRLIQKSDYKVH</sequence>
<accession>A0A9D4Y807</accession>
<protein>
    <submittedName>
        <fullName evidence="1">Uncharacterized protein</fullName>
    </submittedName>
</protein>
<name>A0A9D4Y807_PEA</name>
<keyword evidence="2" id="KW-1185">Reference proteome</keyword>
<dbReference type="Proteomes" id="UP001058974">
    <property type="component" value="Chromosome 2"/>
</dbReference>
<evidence type="ECO:0000313" key="2">
    <source>
        <dbReference type="Proteomes" id="UP001058974"/>
    </source>
</evidence>
<dbReference type="Gramene" id="Psat02G0129700-T1">
    <property type="protein sequence ID" value="KAI5434399.1"/>
    <property type="gene ID" value="KIW84_021297"/>
</dbReference>
<organism evidence="1 2">
    <name type="scientific">Pisum sativum</name>
    <name type="common">Garden pea</name>
    <name type="synonym">Lathyrus oleraceus</name>
    <dbReference type="NCBI Taxonomy" id="3888"/>
    <lineage>
        <taxon>Eukaryota</taxon>
        <taxon>Viridiplantae</taxon>
        <taxon>Streptophyta</taxon>
        <taxon>Embryophyta</taxon>
        <taxon>Tracheophyta</taxon>
        <taxon>Spermatophyta</taxon>
        <taxon>Magnoliopsida</taxon>
        <taxon>eudicotyledons</taxon>
        <taxon>Gunneridae</taxon>
        <taxon>Pentapetalae</taxon>
        <taxon>rosids</taxon>
        <taxon>fabids</taxon>
        <taxon>Fabales</taxon>
        <taxon>Fabaceae</taxon>
        <taxon>Papilionoideae</taxon>
        <taxon>50 kb inversion clade</taxon>
        <taxon>NPAAA clade</taxon>
        <taxon>Hologalegina</taxon>
        <taxon>IRL clade</taxon>
        <taxon>Fabeae</taxon>
        <taxon>Lathyrus</taxon>
    </lineage>
</organism>